<sequence length="96" mass="10106">MPIYEYQCHDCQQIFEEWQTNFEDKELECPVCGGLATKVLSNSTFVLKGGGWYSSGYCKTDSVAGSSGSPKSVSSDSGASAPSVSTSTSSDNAAKS</sequence>
<evidence type="ECO:0000256" key="1">
    <source>
        <dbReference type="SAM" id="MobiDB-lite"/>
    </source>
</evidence>
<organism evidence="3 4">
    <name type="scientific">Maridesulfovibrio ferrireducens</name>
    <dbReference type="NCBI Taxonomy" id="246191"/>
    <lineage>
        <taxon>Bacteria</taxon>
        <taxon>Pseudomonadati</taxon>
        <taxon>Thermodesulfobacteriota</taxon>
        <taxon>Desulfovibrionia</taxon>
        <taxon>Desulfovibrionales</taxon>
        <taxon>Desulfovibrionaceae</taxon>
        <taxon>Maridesulfovibrio</taxon>
    </lineage>
</organism>
<dbReference type="Pfam" id="PF09723">
    <property type="entry name" value="Zn_ribbon_8"/>
    <property type="match status" value="1"/>
</dbReference>
<dbReference type="EMBL" id="FNGA01000005">
    <property type="protein sequence ID" value="SDL49583.1"/>
    <property type="molecule type" value="Genomic_DNA"/>
</dbReference>
<dbReference type="PANTHER" id="PTHR34404">
    <property type="entry name" value="REGULATORY PROTEIN, FMDB FAMILY"/>
    <property type="match status" value="1"/>
</dbReference>
<feature type="region of interest" description="Disordered" evidence="1">
    <location>
        <begin position="61"/>
        <end position="96"/>
    </location>
</feature>
<dbReference type="OrthoDB" id="9813321at2"/>
<proteinExistence type="predicted"/>
<dbReference type="Proteomes" id="UP000199053">
    <property type="component" value="Unassembled WGS sequence"/>
</dbReference>
<dbReference type="SMART" id="SM00834">
    <property type="entry name" value="CxxC_CXXC_SSSS"/>
    <property type="match status" value="1"/>
</dbReference>
<evidence type="ECO:0000313" key="4">
    <source>
        <dbReference type="Proteomes" id="UP000199053"/>
    </source>
</evidence>
<name>A0A1G9KJJ6_9BACT</name>
<protein>
    <submittedName>
        <fullName evidence="3">Putative regulatory protein, FmdB family</fullName>
    </submittedName>
</protein>
<dbReference type="AlphaFoldDB" id="A0A1G9KJJ6"/>
<dbReference type="RefSeq" id="WP_092162713.1">
    <property type="nucleotide sequence ID" value="NZ_FNGA01000005.1"/>
</dbReference>
<keyword evidence="4" id="KW-1185">Reference proteome</keyword>
<evidence type="ECO:0000259" key="2">
    <source>
        <dbReference type="SMART" id="SM00834"/>
    </source>
</evidence>
<gene>
    <name evidence="3" type="ORF">SAMN05660337_3100</name>
</gene>
<dbReference type="NCBIfam" id="TIGR02605">
    <property type="entry name" value="CxxC_CxxC_SSSS"/>
    <property type="match status" value="1"/>
</dbReference>
<dbReference type="InterPro" id="IPR013429">
    <property type="entry name" value="Regulatory_FmdB_Zinc_ribbon"/>
</dbReference>
<dbReference type="PANTHER" id="PTHR34404:SF2">
    <property type="entry name" value="CONSERVED SERINE RICH PROTEIN"/>
    <property type="match status" value="1"/>
</dbReference>
<reference evidence="4" key="1">
    <citation type="submission" date="2016-10" db="EMBL/GenBank/DDBJ databases">
        <authorList>
            <person name="Varghese N."/>
            <person name="Submissions S."/>
        </authorList>
    </citation>
    <scope>NUCLEOTIDE SEQUENCE [LARGE SCALE GENOMIC DNA]</scope>
    <source>
        <strain evidence="4">DSM 16995</strain>
    </source>
</reference>
<feature type="domain" description="Putative regulatory protein FmdB zinc ribbon" evidence="2">
    <location>
        <begin position="1"/>
        <end position="41"/>
    </location>
</feature>
<evidence type="ECO:0000313" key="3">
    <source>
        <dbReference type="EMBL" id="SDL49583.1"/>
    </source>
</evidence>
<dbReference type="STRING" id="246191.SAMN05660337_3100"/>
<accession>A0A1G9KJJ6</accession>